<protein>
    <submittedName>
        <fullName evidence="1">Uncharacterized protein</fullName>
    </submittedName>
</protein>
<accession>A0A4P7QF41</accession>
<evidence type="ECO:0000313" key="2">
    <source>
        <dbReference type="Proteomes" id="UP000296352"/>
    </source>
</evidence>
<dbReference type="Proteomes" id="UP000296352">
    <property type="component" value="Chromosome"/>
</dbReference>
<evidence type="ECO:0000313" key="1">
    <source>
        <dbReference type="EMBL" id="QCB28000.1"/>
    </source>
</evidence>
<dbReference type="KEGG" id="cee:CENDO_03530"/>
<sequence length="88" mass="9169" precursor="true">MPLGKNADLTAALISTVVSSGVISGPEAFTANASDLTTHATAKVMNESFTKVYSKEATNNGMVFSVETELSLNITMVLSPSPMKMAAK</sequence>
<dbReference type="AlphaFoldDB" id="A0A4P7QF41"/>
<proteinExistence type="predicted"/>
<name>A0A4P7QF41_9CORY</name>
<gene>
    <name evidence="1" type="ORF">CENDO_03530</name>
</gene>
<organism evidence="1 2">
    <name type="scientific">Corynebacterium endometrii</name>
    <dbReference type="NCBI Taxonomy" id="2488819"/>
    <lineage>
        <taxon>Bacteria</taxon>
        <taxon>Bacillati</taxon>
        <taxon>Actinomycetota</taxon>
        <taxon>Actinomycetes</taxon>
        <taxon>Mycobacteriales</taxon>
        <taxon>Corynebacteriaceae</taxon>
        <taxon>Corynebacterium</taxon>
    </lineage>
</organism>
<reference evidence="1 2" key="1">
    <citation type="submission" date="2019-04" db="EMBL/GenBank/DDBJ databases">
        <title>Corynebacterium endometrii sp. nov., isolated from the uterus of a cow with endometritis.</title>
        <authorList>
            <person name="Ballas P."/>
            <person name="Ruckert C."/>
            <person name="Wagener K."/>
            <person name="Drillich M."/>
            <person name="Kaempfer P."/>
            <person name="Busse H.-J."/>
            <person name="Ehling-Schulz M."/>
        </authorList>
    </citation>
    <scope>NUCLEOTIDE SEQUENCE [LARGE SCALE GENOMIC DNA]</scope>
    <source>
        <strain evidence="1 2">LMM-1653</strain>
    </source>
</reference>
<dbReference type="EMBL" id="CP039247">
    <property type="protein sequence ID" value="QCB28000.1"/>
    <property type="molecule type" value="Genomic_DNA"/>
</dbReference>
<keyword evidence="2" id="KW-1185">Reference proteome</keyword>